<feature type="region of interest" description="Disordered" evidence="1">
    <location>
        <begin position="54"/>
        <end position="88"/>
    </location>
</feature>
<accession>A0A8K0WUM7</accession>
<dbReference type="EMBL" id="JAGPNK010000003">
    <property type="protein sequence ID" value="KAH7324889.1"/>
    <property type="molecule type" value="Genomic_DNA"/>
</dbReference>
<comment type="caution">
    <text evidence="2">The sequence shown here is derived from an EMBL/GenBank/DDBJ whole genome shotgun (WGS) entry which is preliminary data.</text>
</comment>
<name>A0A8K0WUM7_9HYPO</name>
<protein>
    <submittedName>
        <fullName evidence="2">Uncharacterized protein</fullName>
    </submittedName>
</protein>
<dbReference type="AlphaFoldDB" id="A0A8K0WUM7"/>
<evidence type="ECO:0000313" key="3">
    <source>
        <dbReference type="Proteomes" id="UP000813444"/>
    </source>
</evidence>
<proteinExistence type="predicted"/>
<evidence type="ECO:0000256" key="1">
    <source>
        <dbReference type="SAM" id="MobiDB-lite"/>
    </source>
</evidence>
<gene>
    <name evidence="2" type="ORF">B0I35DRAFT_425145</name>
</gene>
<keyword evidence="3" id="KW-1185">Reference proteome</keyword>
<sequence>MVSSQSNDDKTGDKKLSWYQRYQAFKRSKPLNDEDIKKYTGRSRDEIKTWAETAPGAADGFGGWGWEAGNRNMKFPPEQPKKESPGDH</sequence>
<organism evidence="2 3">
    <name type="scientific">Stachybotrys elegans</name>
    <dbReference type="NCBI Taxonomy" id="80388"/>
    <lineage>
        <taxon>Eukaryota</taxon>
        <taxon>Fungi</taxon>
        <taxon>Dikarya</taxon>
        <taxon>Ascomycota</taxon>
        <taxon>Pezizomycotina</taxon>
        <taxon>Sordariomycetes</taxon>
        <taxon>Hypocreomycetidae</taxon>
        <taxon>Hypocreales</taxon>
        <taxon>Stachybotryaceae</taxon>
        <taxon>Stachybotrys</taxon>
    </lineage>
</organism>
<feature type="compositionally biased region" description="Basic and acidic residues" evidence="1">
    <location>
        <begin position="79"/>
        <end position="88"/>
    </location>
</feature>
<dbReference type="Proteomes" id="UP000813444">
    <property type="component" value="Unassembled WGS sequence"/>
</dbReference>
<reference evidence="2" key="1">
    <citation type="journal article" date="2021" name="Nat. Commun.">
        <title>Genetic determinants of endophytism in the Arabidopsis root mycobiome.</title>
        <authorList>
            <person name="Mesny F."/>
            <person name="Miyauchi S."/>
            <person name="Thiergart T."/>
            <person name="Pickel B."/>
            <person name="Atanasova L."/>
            <person name="Karlsson M."/>
            <person name="Huettel B."/>
            <person name="Barry K.W."/>
            <person name="Haridas S."/>
            <person name="Chen C."/>
            <person name="Bauer D."/>
            <person name="Andreopoulos W."/>
            <person name="Pangilinan J."/>
            <person name="LaButti K."/>
            <person name="Riley R."/>
            <person name="Lipzen A."/>
            <person name="Clum A."/>
            <person name="Drula E."/>
            <person name="Henrissat B."/>
            <person name="Kohler A."/>
            <person name="Grigoriev I.V."/>
            <person name="Martin F.M."/>
            <person name="Hacquard S."/>
        </authorList>
    </citation>
    <scope>NUCLEOTIDE SEQUENCE</scope>
    <source>
        <strain evidence="2">MPI-CAGE-CH-0235</strain>
    </source>
</reference>
<dbReference type="OrthoDB" id="4837859at2759"/>
<evidence type="ECO:0000313" key="2">
    <source>
        <dbReference type="EMBL" id="KAH7324889.1"/>
    </source>
</evidence>